<sequence>MRLVSLNVGRARWLDGVRTAVQKRPVSGRVWLGPEGLEGDEQADRHHHGGADQAVCVHPLEHYAYWRERLLRPLYPGEMGENFTTMGLLEPEVVVGEVWRVGTARLQVSGPRAPCGKPGKLHGEPRLGAWMEATGYTGWYLRLLEPGWVWAGCPVERLEVPTHGVTVAEVVRVAYRDREDAEARARIAQLPELAARWRARLGDGG</sequence>
<dbReference type="InterPro" id="IPR005163">
    <property type="entry name" value="Tri_helical_YiiM-like"/>
</dbReference>
<dbReference type="InterPro" id="IPR005302">
    <property type="entry name" value="MoCF_Sase_C"/>
</dbReference>
<evidence type="ECO:0000313" key="3">
    <source>
        <dbReference type="Proteomes" id="UP000007030"/>
    </source>
</evidence>
<dbReference type="Pfam" id="PF03473">
    <property type="entry name" value="MOSC"/>
    <property type="match status" value="1"/>
</dbReference>
<dbReference type="PANTHER" id="PTHR30212:SF2">
    <property type="entry name" value="PROTEIN YIIM"/>
    <property type="match status" value="1"/>
</dbReference>
<name>F2NQ32_MARHT</name>
<dbReference type="OrthoDB" id="9786134at2"/>
<dbReference type="SUPFAM" id="SSF50800">
    <property type="entry name" value="PK beta-barrel domain-like"/>
    <property type="match status" value="1"/>
</dbReference>
<proteinExistence type="predicted"/>
<dbReference type="GO" id="GO:0030170">
    <property type="term" value="F:pyridoxal phosphate binding"/>
    <property type="evidence" value="ECO:0007669"/>
    <property type="project" value="InterPro"/>
</dbReference>
<gene>
    <name evidence="2" type="ordered locus">Marky_0380</name>
</gene>
<dbReference type="EMBL" id="CP002630">
    <property type="protein sequence ID" value="AEB11133.1"/>
    <property type="molecule type" value="Genomic_DNA"/>
</dbReference>
<reference evidence="2 3" key="1">
    <citation type="journal article" date="2012" name="Stand. Genomic Sci.">
        <title>Complete genome sequence of the aerobic, heterotroph Marinithermus hydrothermalis type strain (T1(T)) from a deep-sea hydrothermal vent chimney.</title>
        <authorList>
            <person name="Copeland A."/>
            <person name="Gu W."/>
            <person name="Yasawong M."/>
            <person name="Lapidus A."/>
            <person name="Lucas S."/>
            <person name="Deshpande S."/>
            <person name="Pagani I."/>
            <person name="Tapia R."/>
            <person name="Cheng J.F."/>
            <person name="Goodwin L.A."/>
            <person name="Pitluck S."/>
            <person name="Liolios K."/>
            <person name="Ivanova N."/>
            <person name="Mavromatis K."/>
            <person name="Mikhailova N."/>
            <person name="Pati A."/>
            <person name="Chen A."/>
            <person name="Palaniappan K."/>
            <person name="Land M."/>
            <person name="Pan C."/>
            <person name="Brambilla E.M."/>
            <person name="Rohde M."/>
            <person name="Tindall B.J."/>
            <person name="Sikorski J."/>
            <person name="Goker M."/>
            <person name="Detter J.C."/>
            <person name="Bristow J."/>
            <person name="Eisen J.A."/>
            <person name="Markowitz V."/>
            <person name="Hugenholtz P."/>
            <person name="Kyrpides N.C."/>
            <person name="Klenk H.P."/>
            <person name="Woyke T."/>
        </authorList>
    </citation>
    <scope>NUCLEOTIDE SEQUENCE [LARGE SCALE GENOMIC DNA]</scope>
    <source>
        <strain evidence="3">DSM 14884 / JCM 11576 / T1</strain>
    </source>
</reference>
<evidence type="ECO:0000313" key="2">
    <source>
        <dbReference type="EMBL" id="AEB11133.1"/>
    </source>
</evidence>
<dbReference type="Proteomes" id="UP000007030">
    <property type="component" value="Chromosome"/>
</dbReference>
<dbReference type="PROSITE" id="PS51340">
    <property type="entry name" value="MOSC"/>
    <property type="match status" value="1"/>
</dbReference>
<dbReference type="GO" id="GO:0030151">
    <property type="term" value="F:molybdenum ion binding"/>
    <property type="evidence" value="ECO:0007669"/>
    <property type="project" value="InterPro"/>
</dbReference>
<dbReference type="KEGG" id="mhd:Marky_0380"/>
<dbReference type="InterPro" id="IPR011037">
    <property type="entry name" value="Pyrv_Knase-like_insert_dom_sf"/>
</dbReference>
<organism evidence="2 3">
    <name type="scientific">Marinithermus hydrothermalis (strain DSM 14884 / JCM 11576 / T1)</name>
    <dbReference type="NCBI Taxonomy" id="869210"/>
    <lineage>
        <taxon>Bacteria</taxon>
        <taxon>Thermotogati</taxon>
        <taxon>Deinococcota</taxon>
        <taxon>Deinococci</taxon>
        <taxon>Thermales</taxon>
        <taxon>Thermaceae</taxon>
        <taxon>Marinithermus</taxon>
    </lineage>
</organism>
<evidence type="ECO:0000259" key="1">
    <source>
        <dbReference type="PROSITE" id="PS51340"/>
    </source>
</evidence>
<dbReference type="eggNOG" id="COG2258">
    <property type="taxonomic scope" value="Bacteria"/>
</dbReference>
<dbReference type="Pfam" id="PF03475">
    <property type="entry name" value="YiiM_3-alpha"/>
    <property type="match status" value="1"/>
</dbReference>
<dbReference type="InterPro" id="IPR052353">
    <property type="entry name" value="Benzoxazolinone_Detox_Enz"/>
</dbReference>
<dbReference type="RefSeq" id="WP_013703188.1">
    <property type="nucleotide sequence ID" value="NC_015387.1"/>
</dbReference>
<dbReference type="GO" id="GO:0003824">
    <property type="term" value="F:catalytic activity"/>
    <property type="evidence" value="ECO:0007669"/>
    <property type="project" value="InterPro"/>
</dbReference>
<dbReference type="Gene3D" id="2.40.33.20">
    <property type="entry name" value="PK beta-barrel domain-like"/>
    <property type="match status" value="1"/>
</dbReference>
<keyword evidence="3" id="KW-1185">Reference proteome</keyword>
<feature type="domain" description="MOSC" evidence="1">
    <location>
        <begin position="24"/>
        <end position="158"/>
    </location>
</feature>
<protein>
    <submittedName>
        <fullName evidence="2">MOSC domain containing protein</fullName>
    </submittedName>
</protein>
<dbReference type="PANTHER" id="PTHR30212">
    <property type="entry name" value="PROTEIN YIIM"/>
    <property type="match status" value="1"/>
</dbReference>
<dbReference type="AlphaFoldDB" id="F2NQ32"/>
<dbReference type="STRING" id="869210.Marky_0380"/>
<accession>F2NQ32</accession>
<dbReference type="HOGENOM" id="CLU_082566_1_1_0"/>